<dbReference type="AlphaFoldDB" id="A0A2I0W832"/>
<protein>
    <submittedName>
        <fullName evidence="1">Uncharacterized protein</fullName>
    </submittedName>
</protein>
<proteinExistence type="predicted"/>
<keyword evidence="2" id="KW-1185">Reference proteome</keyword>
<dbReference type="EMBL" id="KZ502859">
    <property type="protein sequence ID" value="PKU71824.1"/>
    <property type="molecule type" value="Genomic_DNA"/>
</dbReference>
<gene>
    <name evidence="1" type="ORF">MA16_Dca008353</name>
</gene>
<accession>A0A2I0W832</accession>
<reference evidence="1 2" key="2">
    <citation type="journal article" date="2017" name="Nature">
        <title>The Apostasia genome and the evolution of orchids.</title>
        <authorList>
            <person name="Zhang G.Q."/>
            <person name="Liu K.W."/>
            <person name="Li Z."/>
            <person name="Lohaus R."/>
            <person name="Hsiao Y.Y."/>
            <person name="Niu S.C."/>
            <person name="Wang J.Y."/>
            <person name="Lin Y.C."/>
            <person name="Xu Q."/>
            <person name="Chen L.J."/>
            <person name="Yoshida K."/>
            <person name="Fujiwara S."/>
            <person name="Wang Z.W."/>
            <person name="Zhang Y.Q."/>
            <person name="Mitsuda N."/>
            <person name="Wang M."/>
            <person name="Liu G.H."/>
            <person name="Pecoraro L."/>
            <person name="Huang H.X."/>
            <person name="Xiao X.J."/>
            <person name="Lin M."/>
            <person name="Wu X.Y."/>
            <person name="Wu W.L."/>
            <person name="Chen Y.Y."/>
            <person name="Chang S.B."/>
            <person name="Sakamoto S."/>
            <person name="Ohme-Takagi M."/>
            <person name="Yagi M."/>
            <person name="Zeng S.J."/>
            <person name="Shen C.Y."/>
            <person name="Yeh C.M."/>
            <person name="Luo Y.B."/>
            <person name="Tsai W.C."/>
            <person name="Van de Peer Y."/>
            <person name="Liu Z.J."/>
        </authorList>
    </citation>
    <scope>NUCLEOTIDE SEQUENCE [LARGE SCALE GENOMIC DNA]</scope>
    <source>
        <tissue evidence="1">The whole plant</tissue>
    </source>
</reference>
<evidence type="ECO:0000313" key="1">
    <source>
        <dbReference type="EMBL" id="PKU71824.1"/>
    </source>
</evidence>
<dbReference type="Proteomes" id="UP000233837">
    <property type="component" value="Unassembled WGS sequence"/>
</dbReference>
<organism evidence="1 2">
    <name type="scientific">Dendrobium catenatum</name>
    <dbReference type="NCBI Taxonomy" id="906689"/>
    <lineage>
        <taxon>Eukaryota</taxon>
        <taxon>Viridiplantae</taxon>
        <taxon>Streptophyta</taxon>
        <taxon>Embryophyta</taxon>
        <taxon>Tracheophyta</taxon>
        <taxon>Spermatophyta</taxon>
        <taxon>Magnoliopsida</taxon>
        <taxon>Liliopsida</taxon>
        <taxon>Asparagales</taxon>
        <taxon>Orchidaceae</taxon>
        <taxon>Epidendroideae</taxon>
        <taxon>Malaxideae</taxon>
        <taxon>Dendrobiinae</taxon>
        <taxon>Dendrobium</taxon>
    </lineage>
</organism>
<sequence>MPPAVRLRSAVSKEKITKISHRRLRPICTFRIAILIIEGGDVFRNFSRISTISSKINSFH</sequence>
<evidence type="ECO:0000313" key="2">
    <source>
        <dbReference type="Proteomes" id="UP000233837"/>
    </source>
</evidence>
<reference evidence="1 2" key="1">
    <citation type="journal article" date="2016" name="Sci. Rep.">
        <title>The Dendrobium catenatum Lindl. genome sequence provides insights into polysaccharide synthase, floral development and adaptive evolution.</title>
        <authorList>
            <person name="Zhang G.Q."/>
            <person name="Xu Q."/>
            <person name="Bian C."/>
            <person name="Tsai W.C."/>
            <person name="Yeh C.M."/>
            <person name="Liu K.W."/>
            <person name="Yoshida K."/>
            <person name="Zhang L.S."/>
            <person name="Chang S.B."/>
            <person name="Chen F."/>
            <person name="Shi Y."/>
            <person name="Su Y.Y."/>
            <person name="Zhang Y.Q."/>
            <person name="Chen L.J."/>
            <person name="Yin Y."/>
            <person name="Lin M."/>
            <person name="Huang H."/>
            <person name="Deng H."/>
            <person name="Wang Z.W."/>
            <person name="Zhu S.L."/>
            <person name="Zhao X."/>
            <person name="Deng C."/>
            <person name="Niu S.C."/>
            <person name="Huang J."/>
            <person name="Wang M."/>
            <person name="Liu G.H."/>
            <person name="Yang H.J."/>
            <person name="Xiao X.J."/>
            <person name="Hsiao Y.Y."/>
            <person name="Wu W.L."/>
            <person name="Chen Y.Y."/>
            <person name="Mitsuda N."/>
            <person name="Ohme-Takagi M."/>
            <person name="Luo Y.B."/>
            <person name="Van de Peer Y."/>
            <person name="Liu Z.J."/>
        </authorList>
    </citation>
    <scope>NUCLEOTIDE SEQUENCE [LARGE SCALE GENOMIC DNA]</scope>
    <source>
        <tissue evidence="1">The whole plant</tissue>
    </source>
</reference>
<name>A0A2I0W832_9ASPA</name>